<dbReference type="Proteomes" id="UP000269379">
    <property type="component" value="Chromosome 1"/>
</dbReference>
<evidence type="ECO:0000313" key="3">
    <source>
        <dbReference type="Proteomes" id="UP000269379"/>
    </source>
</evidence>
<proteinExistence type="predicted"/>
<dbReference type="AlphaFoldDB" id="A0AAX1X513"/>
<feature type="region of interest" description="Disordered" evidence="1">
    <location>
        <begin position="1"/>
        <end position="51"/>
    </location>
</feature>
<gene>
    <name evidence="2" type="ORF">EGT70_21280</name>
</gene>
<evidence type="ECO:0000313" key="2">
    <source>
        <dbReference type="EMBL" id="RPA25484.1"/>
    </source>
</evidence>
<protein>
    <submittedName>
        <fullName evidence="2">Uncharacterized protein</fullName>
    </submittedName>
</protein>
<organism evidence="2 3">
    <name type="scientific">Burkholderia mallei</name>
    <name type="common">Pseudomonas mallei</name>
    <dbReference type="NCBI Taxonomy" id="13373"/>
    <lineage>
        <taxon>Bacteria</taxon>
        <taxon>Pseudomonadati</taxon>
        <taxon>Pseudomonadota</taxon>
        <taxon>Betaproteobacteria</taxon>
        <taxon>Burkholderiales</taxon>
        <taxon>Burkholderiaceae</taxon>
        <taxon>Burkholderia</taxon>
        <taxon>pseudomallei group</taxon>
    </lineage>
</organism>
<comment type="caution">
    <text evidence="2">The sequence shown here is derived from an EMBL/GenBank/DDBJ whole genome shotgun (WGS) entry which is preliminary data.</text>
</comment>
<reference evidence="3" key="1">
    <citation type="submission" date="2018-10" db="EMBL/GenBank/DDBJ databases">
        <title>FDA dAtabase for Regulatory Grade micrObial Sequences (FDA-ARGOS): Supporting development and validation of Infectious Disease Dx tests.</title>
        <authorList>
            <person name="Minogue T."/>
            <person name="Wolcott M."/>
            <person name="Wasieloski L."/>
            <person name="Aguilar W."/>
            <person name="Moore D."/>
            <person name="Jaissle J."/>
            <person name="Tallon L."/>
            <person name="Sadzewicz L."/>
            <person name="Zhao X."/>
            <person name="Vavikolanu K."/>
            <person name="Mehta A."/>
            <person name="Aluvathingal J."/>
            <person name="Nadendla S."/>
            <person name="Yan Y."/>
            <person name="Sichtig H."/>
        </authorList>
    </citation>
    <scope>NUCLEOTIDE SEQUENCE [LARGE SCALE GENOMIC DNA]</scope>
    <source>
        <strain evidence="3">FDAARGOS_588</strain>
    </source>
</reference>
<evidence type="ECO:0000256" key="1">
    <source>
        <dbReference type="SAM" id="MobiDB-lite"/>
    </source>
</evidence>
<accession>A0AAX1X513</accession>
<name>A0AAX1X513_BURML</name>
<dbReference type="EMBL" id="RKJW01000002">
    <property type="protein sequence ID" value="RPA25484.1"/>
    <property type="molecule type" value="Genomic_DNA"/>
</dbReference>
<sequence>MLFDGRSEGAGSGERRRARRSSVTGRVVRGGPGERRRSPSGSRRGGAHPRAVRRAAFMVFDCIQTE</sequence>